<keyword evidence="3" id="KW-1185">Reference proteome</keyword>
<evidence type="ECO:0000313" key="2">
    <source>
        <dbReference type="EMBL" id="EPB76431.1"/>
    </source>
</evidence>
<organism evidence="2 3">
    <name type="scientific">Ancylostoma ceylanicum</name>
    <dbReference type="NCBI Taxonomy" id="53326"/>
    <lineage>
        <taxon>Eukaryota</taxon>
        <taxon>Metazoa</taxon>
        <taxon>Ecdysozoa</taxon>
        <taxon>Nematoda</taxon>
        <taxon>Chromadorea</taxon>
        <taxon>Rhabditida</taxon>
        <taxon>Rhabditina</taxon>
        <taxon>Rhabditomorpha</taxon>
        <taxon>Strongyloidea</taxon>
        <taxon>Ancylostomatidae</taxon>
        <taxon>Ancylostomatinae</taxon>
        <taxon>Ancylostoma</taxon>
    </lineage>
</organism>
<dbReference type="Proteomes" id="UP000054495">
    <property type="component" value="Unassembled WGS sequence"/>
</dbReference>
<evidence type="ECO:0000256" key="1">
    <source>
        <dbReference type="SAM" id="MobiDB-lite"/>
    </source>
</evidence>
<reference evidence="2 3" key="1">
    <citation type="submission" date="2013-05" db="EMBL/GenBank/DDBJ databases">
        <title>Draft genome of the parasitic nematode Anyclostoma ceylanicum.</title>
        <authorList>
            <person name="Mitreva M."/>
        </authorList>
    </citation>
    <scope>NUCLEOTIDE SEQUENCE [LARGE SCALE GENOMIC DNA]</scope>
</reference>
<feature type="region of interest" description="Disordered" evidence="1">
    <location>
        <begin position="1"/>
        <end position="26"/>
    </location>
</feature>
<sequence length="248" mass="27642">MRVEELGGDPEASHPTRVKPEITSSTVKNSKSGVSFAVRWMDLRTAVELRQPPESLQPMRKVISITFVSRHDFESRAAAGNKLELSTLEQTFKHGLSKPLGSDRVAIRAEALLLDVAGVAHRSVAVLDGDQRSGEGRRSSGQVSMKNDDLLTGWRLFVAAPRDRERDQSALSQRDRLRFSHFSLGPSVSARASRFDSSMRDGGNKYRNEAREILNKWTSRERNGACMEMPHIKDGHALLTPLSPLFNH</sequence>
<proteinExistence type="predicted"/>
<evidence type="ECO:0000313" key="3">
    <source>
        <dbReference type="Proteomes" id="UP000054495"/>
    </source>
</evidence>
<gene>
    <name evidence="2" type="ORF">ANCCEY_04489</name>
</gene>
<protein>
    <submittedName>
        <fullName evidence="2">Uncharacterized protein</fullName>
    </submittedName>
</protein>
<accession>A0A0D6M280</accession>
<dbReference type="EMBL" id="KE124864">
    <property type="protein sequence ID" value="EPB76431.1"/>
    <property type="molecule type" value="Genomic_DNA"/>
</dbReference>
<name>A0A0D6M280_9BILA</name>
<dbReference type="AlphaFoldDB" id="A0A0D6M280"/>
<feature type="compositionally biased region" description="Basic and acidic residues" evidence="1">
    <location>
        <begin position="1"/>
        <end position="20"/>
    </location>
</feature>